<feature type="site" description="Electron transfer via tryptophanyl radical" evidence="5">
    <location>
        <position position="286"/>
    </location>
</feature>
<dbReference type="PANTHER" id="PTHR11455">
    <property type="entry name" value="CRYPTOCHROME"/>
    <property type="match status" value="1"/>
</dbReference>
<evidence type="ECO:0000256" key="4">
    <source>
        <dbReference type="PIRSR" id="PIRSR602081-1"/>
    </source>
</evidence>
<evidence type="ECO:0000259" key="8">
    <source>
        <dbReference type="PROSITE" id="PS51645"/>
    </source>
</evidence>
<evidence type="ECO:0000256" key="3">
    <source>
        <dbReference type="ARBA" id="ARBA00022991"/>
    </source>
</evidence>
<dbReference type="PROSITE" id="PS00394">
    <property type="entry name" value="DNA_PHOTOLYASES_1_1"/>
    <property type="match status" value="1"/>
</dbReference>
<evidence type="ECO:0000256" key="2">
    <source>
        <dbReference type="ARBA" id="ARBA00022827"/>
    </source>
</evidence>
<dbReference type="InterPro" id="IPR002081">
    <property type="entry name" value="Cryptochrome/DNA_photolyase_1"/>
</dbReference>
<dbReference type="GO" id="GO:0009416">
    <property type="term" value="P:response to light stimulus"/>
    <property type="evidence" value="ECO:0007669"/>
    <property type="project" value="TreeGrafter"/>
</dbReference>
<dbReference type="AlphaFoldDB" id="A0A1C4VL95"/>
<keyword evidence="3 6" id="KW-0157">Chromophore</keyword>
<feature type="binding site" evidence="4">
    <location>
        <begin position="352"/>
        <end position="354"/>
    </location>
    <ligand>
        <name>FAD</name>
        <dbReference type="ChEBI" id="CHEBI:57692"/>
    </ligand>
</feature>
<proteinExistence type="inferred from homology"/>
<reference evidence="10" key="1">
    <citation type="submission" date="2016-06" db="EMBL/GenBank/DDBJ databases">
        <authorList>
            <person name="Varghese N."/>
            <person name="Submissions Spin"/>
        </authorList>
    </citation>
    <scope>NUCLEOTIDE SEQUENCE [LARGE SCALE GENOMIC DNA]</scope>
    <source>
        <strain evidence="10">DSM 44830</strain>
    </source>
</reference>
<accession>A0A1C4VL95</accession>
<keyword evidence="10" id="KW-1185">Reference proteome</keyword>
<keyword evidence="1 4" id="KW-0285">Flavoprotein</keyword>
<dbReference type="SUPFAM" id="SSF48173">
    <property type="entry name" value="Cryptochrome/photolyase FAD-binding domain"/>
    <property type="match status" value="1"/>
</dbReference>
<dbReference type="InterPro" id="IPR036134">
    <property type="entry name" value="Crypto/Photolyase_FAD-like_sf"/>
</dbReference>
<feature type="binding site" evidence="4">
    <location>
        <begin position="256"/>
        <end position="263"/>
    </location>
    <ligand>
        <name>FAD</name>
        <dbReference type="ChEBI" id="CHEBI:57692"/>
    </ligand>
</feature>
<dbReference type="Gene3D" id="1.25.40.80">
    <property type="match status" value="1"/>
</dbReference>
<dbReference type="PROSITE" id="PS51645">
    <property type="entry name" value="PHR_CRY_ALPHA_BETA"/>
    <property type="match status" value="1"/>
</dbReference>
<evidence type="ECO:0000313" key="9">
    <source>
        <dbReference type="EMBL" id="SCE84772.1"/>
    </source>
</evidence>
<dbReference type="GO" id="GO:0006950">
    <property type="term" value="P:response to stress"/>
    <property type="evidence" value="ECO:0007669"/>
    <property type="project" value="UniProtKB-ARBA"/>
</dbReference>
<dbReference type="Gene3D" id="1.10.579.10">
    <property type="entry name" value="DNA Cyclobutane Dipyrimidine Photolyase, subunit A, domain 3"/>
    <property type="match status" value="1"/>
</dbReference>
<dbReference type="InterPro" id="IPR018394">
    <property type="entry name" value="DNA_photolyase_1_CS_C"/>
</dbReference>
<evidence type="ECO:0000256" key="6">
    <source>
        <dbReference type="RuleBase" id="RU004182"/>
    </source>
</evidence>
<evidence type="ECO:0000313" key="10">
    <source>
        <dbReference type="Proteomes" id="UP000199504"/>
    </source>
</evidence>
<sequence>MSGRTAVVLLTRDLRLHDHPALATSCAAFDRVVPLYVLDPALAEWSPNRTRFLHQCLAELRDALRERGGDLVIRRGDPVAETIRLAGEVGAEAVALSADVSRYAARRERRLREECERHRLHLKLFPGLTVVEPGAVRPTGGDHYRVFSPYFRVWQGVDRRAELAAPKRVELPDGVQVGRLPALPEGESPDAAPGGESHARRRLKQWLPTLDRYDDIHDDMAGDETSRLSPYLRFGCVSPLAVAERAGDRSHPFVRQLCWRDFYYQVTAAFPEISTKAYRRGASEDWRYDDEAMAAWTEGRTGMPIVDAGMRQMRAEGWMHNRARLITAGYLTKVLGLDWRPGVAVFARWLLDGDVANNSGNWQWVAGTGNDSRPYRSLNPVRQAERYDPTGDYVRRWVPELASVAGKAVHQPWRLPPEARRTLDYPAPLEVPGADPVWMR</sequence>
<dbReference type="Pfam" id="PF00875">
    <property type="entry name" value="DNA_photolyase"/>
    <property type="match status" value="1"/>
</dbReference>
<dbReference type="GO" id="GO:0003904">
    <property type="term" value="F:deoxyribodipyrimidine photo-lyase activity"/>
    <property type="evidence" value="ECO:0007669"/>
    <property type="project" value="TreeGrafter"/>
</dbReference>
<comment type="similarity">
    <text evidence="6">Belongs to the DNA photolyase family.</text>
</comment>
<feature type="region of interest" description="Disordered" evidence="7">
    <location>
        <begin position="179"/>
        <end position="200"/>
    </location>
</feature>
<feature type="binding site" evidence="4">
    <location>
        <position position="253"/>
    </location>
    <ligand>
        <name>FAD</name>
        <dbReference type="ChEBI" id="CHEBI:57692"/>
    </ligand>
</feature>
<dbReference type="InterPro" id="IPR005101">
    <property type="entry name" value="Cryptochr/Photolyase_FAD-bd"/>
</dbReference>
<evidence type="ECO:0000256" key="1">
    <source>
        <dbReference type="ARBA" id="ARBA00022630"/>
    </source>
</evidence>
<feature type="binding site" evidence="4">
    <location>
        <position position="213"/>
    </location>
    <ligand>
        <name>FAD</name>
        <dbReference type="ChEBI" id="CHEBI:57692"/>
    </ligand>
</feature>
<protein>
    <submittedName>
        <fullName evidence="9">Deoxyribodipyrimidine photo-lyase</fullName>
    </submittedName>
</protein>
<dbReference type="SUPFAM" id="SSF52425">
    <property type="entry name" value="Cryptochrome/photolyase, N-terminal domain"/>
    <property type="match status" value="1"/>
</dbReference>
<dbReference type="InterPro" id="IPR014729">
    <property type="entry name" value="Rossmann-like_a/b/a_fold"/>
</dbReference>
<feature type="site" description="Electron transfer via tryptophanyl radical" evidence="5">
    <location>
        <position position="339"/>
    </location>
</feature>
<comment type="cofactor">
    <cofactor evidence="4">
        <name>FAD</name>
        <dbReference type="ChEBI" id="CHEBI:57692"/>
    </cofactor>
    <text evidence="4">Binds 1 FAD per subunit.</text>
</comment>
<organism evidence="9 10">
    <name type="scientific">Micromonospora mirobrigensis</name>
    <dbReference type="NCBI Taxonomy" id="262898"/>
    <lineage>
        <taxon>Bacteria</taxon>
        <taxon>Bacillati</taxon>
        <taxon>Actinomycetota</taxon>
        <taxon>Actinomycetes</taxon>
        <taxon>Micromonosporales</taxon>
        <taxon>Micromonosporaceae</taxon>
        <taxon>Micromonospora</taxon>
    </lineage>
</organism>
<name>A0A1C4VL95_9ACTN</name>
<dbReference type="Proteomes" id="UP000199504">
    <property type="component" value="Unassembled WGS sequence"/>
</dbReference>
<dbReference type="OrthoDB" id="9772484at2"/>
<dbReference type="STRING" id="262898.GA0070564_1011290"/>
<dbReference type="GO" id="GO:0003677">
    <property type="term" value="F:DNA binding"/>
    <property type="evidence" value="ECO:0007669"/>
    <property type="project" value="TreeGrafter"/>
</dbReference>
<gene>
    <name evidence="9" type="ORF">GA0070564_1011290</name>
</gene>
<keyword evidence="2 4" id="KW-0274">FAD</keyword>
<dbReference type="RefSeq" id="WP_091603800.1">
    <property type="nucleotide sequence ID" value="NZ_FMCX01000001.1"/>
</dbReference>
<dbReference type="GO" id="GO:0006139">
    <property type="term" value="P:nucleobase-containing compound metabolic process"/>
    <property type="evidence" value="ECO:0007669"/>
    <property type="project" value="UniProtKB-ARBA"/>
</dbReference>
<feature type="site" description="Electron transfer via tryptophanyl radical" evidence="5">
    <location>
        <position position="362"/>
    </location>
</feature>
<feature type="domain" description="Photolyase/cryptochrome alpha/beta" evidence="8">
    <location>
        <begin position="4"/>
        <end position="130"/>
    </location>
</feature>
<dbReference type="GO" id="GO:0071949">
    <property type="term" value="F:FAD binding"/>
    <property type="evidence" value="ECO:0007669"/>
    <property type="project" value="TreeGrafter"/>
</dbReference>
<dbReference type="InterPro" id="IPR006050">
    <property type="entry name" value="DNA_photolyase_N"/>
</dbReference>
<dbReference type="PRINTS" id="PR00147">
    <property type="entry name" value="DNAPHOTLYASE"/>
</dbReference>
<feature type="binding site" evidence="4">
    <location>
        <begin position="225"/>
        <end position="229"/>
    </location>
    <ligand>
        <name>FAD</name>
        <dbReference type="ChEBI" id="CHEBI:57692"/>
    </ligand>
</feature>
<dbReference type="InterPro" id="IPR036155">
    <property type="entry name" value="Crypto/Photolyase_N_sf"/>
</dbReference>
<evidence type="ECO:0000256" key="7">
    <source>
        <dbReference type="SAM" id="MobiDB-lite"/>
    </source>
</evidence>
<keyword evidence="9" id="KW-0456">Lyase</keyword>
<dbReference type="PANTHER" id="PTHR11455:SF9">
    <property type="entry name" value="CRYPTOCHROME CIRCADIAN CLOCK 5 ISOFORM X1"/>
    <property type="match status" value="1"/>
</dbReference>
<dbReference type="Gene3D" id="3.40.50.620">
    <property type="entry name" value="HUPs"/>
    <property type="match status" value="1"/>
</dbReference>
<dbReference type="EMBL" id="FMCX01000001">
    <property type="protein sequence ID" value="SCE84772.1"/>
    <property type="molecule type" value="Genomic_DNA"/>
</dbReference>
<dbReference type="Pfam" id="PF03441">
    <property type="entry name" value="FAD_binding_7"/>
    <property type="match status" value="1"/>
</dbReference>
<evidence type="ECO:0000256" key="5">
    <source>
        <dbReference type="PIRSR" id="PIRSR602081-2"/>
    </source>
</evidence>